<dbReference type="OrthoDB" id="10261212at2759"/>
<dbReference type="Proteomes" id="UP000226431">
    <property type="component" value="Unassembled WGS sequence"/>
</dbReference>
<dbReference type="GO" id="GO:0016020">
    <property type="term" value="C:membrane"/>
    <property type="evidence" value="ECO:0007669"/>
    <property type="project" value="UniProtKB-SubCell"/>
</dbReference>
<dbReference type="GO" id="GO:0016627">
    <property type="term" value="F:oxidoreductase activity, acting on the CH-CH group of donors"/>
    <property type="evidence" value="ECO:0007669"/>
    <property type="project" value="InterPro"/>
</dbReference>
<feature type="compositionally biased region" description="Basic and acidic residues" evidence="5">
    <location>
        <begin position="91"/>
        <end position="102"/>
    </location>
</feature>
<feature type="region of interest" description="Disordered" evidence="5">
    <location>
        <begin position="619"/>
        <end position="729"/>
    </location>
</feature>
<evidence type="ECO:0000256" key="5">
    <source>
        <dbReference type="SAM" id="MobiDB-lite"/>
    </source>
</evidence>
<dbReference type="InterPro" id="IPR001104">
    <property type="entry name" value="3-oxo-5_a-steroid_4-DH_C"/>
</dbReference>
<evidence type="ECO:0000259" key="6">
    <source>
        <dbReference type="Pfam" id="PF02544"/>
    </source>
</evidence>
<dbReference type="EMBL" id="NJES01000861">
    <property type="protein sequence ID" value="PHH68914.1"/>
    <property type="molecule type" value="Genomic_DNA"/>
</dbReference>
<feature type="compositionally biased region" description="Basic and acidic residues" evidence="5">
    <location>
        <begin position="285"/>
        <end position="302"/>
    </location>
</feature>
<evidence type="ECO:0000313" key="8">
    <source>
        <dbReference type="EMBL" id="PHH68914.1"/>
    </source>
</evidence>
<keyword evidence="9" id="KW-1185">Reference proteome</keyword>
<proteinExistence type="predicted"/>
<dbReference type="Pfam" id="PF04424">
    <property type="entry name" value="MINDY_DUB"/>
    <property type="match status" value="1"/>
</dbReference>
<dbReference type="AlphaFoldDB" id="A0A2C5YPG6"/>
<dbReference type="GO" id="GO:0005829">
    <property type="term" value="C:cytosol"/>
    <property type="evidence" value="ECO:0007669"/>
    <property type="project" value="TreeGrafter"/>
</dbReference>
<evidence type="ECO:0000256" key="3">
    <source>
        <dbReference type="ARBA" id="ARBA00022989"/>
    </source>
</evidence>
<gene>
    <name evidence="8" type="ORF">CDD80_7155</name>
</gene>
<keyword evidence="2" id="KW-0812">Transmembrane</keyword>
<feature type="compositionally biased region" description="Low complexity" evidence="5">
    <location>
        <begin position="17"/>
        <end position="29"/>
    </location>
</feature>
<comment type="caution">
    <text evidence="8">The sequence shown here is derived from an EMBL/GenBank/DDBJ whole genome shotgun (WGS) entry which is preliminary data.</text>
</comment>
<dbReference type="GO" id="GO:0004843">
    <property type="term" value="F:cysteine-type deubiquitinase activity"/>
    <property type="evidence" value="ECO:0007669"/>
    <property type="project" value="InterPro"/>
</dbReference>
<feature type="compositionally biased region" description="Low complexity" evidence="5">
    <location>
        <begin position="799"/>
        <end position="819"/>
    </location>
</feature>
<dbReference type="Pfam" id="PF02544">
    <property type="entry name" value="Steroid_dh"/>
    <property type="match status" value="1"/>
</dbReference>
<protein>
    <submittedName>
        <fullName evidence="8">Uncharacterized protein</fullName>
    </submittedName>
</protein>
<name>A0A2C5YPG6_9HYPO</name>
<dbReference type="PANTHER" id="PTHR18063">
    <property type="entry name" value="NF-E2 INDUCIBLE PROTEIN"/>
    <property type="match status" value="1"/>
</dbReference>
<evidence type="ECO:0000256" key="1">
    <source>
        <dbReference type="ARBA" id="ARBA00004141"/>
    </source>
</evidence>
<dbReference type="GO" id="GO:0071108">
    <property type="term" value="P:protein K48-linked deubiquitination"/>
    <property type="evidence" value="ECO:0007669"/>
    <property type="project" value="TreeGrafter"/>
</dbReference>
<keyword evidence="3" id="KW-1133">Transmembrane helix</keyword>
<feature type="region of interest" description="Disordered" evidence="5">
    <location>
        <begin position="749"/>
        <end position="819"/>
    </location>
</feature>
<dbReference type="InterPro" id="IPR007518">
    <property type="entry name" value="MINDY"/>
</dbReference>
<feature type="compositionally biased region" description="Polar residues" evidence="5">
    <location>
        <begin position="652"/>
        <end position="661"/>
    </location>
</feature>
<feature type="compositionally biased region" description="Basic and acidic residues" evidence="5">
    <location>
        <begin position="665"/>
        <end position="674"/>
    </location>
</feature>
<feature type="compositionally biased region" description="Low complexity" evidence="5">
    <location>
        <begin position="621"/>
        <end position="632"/>
    </location>
</feature>
<dbReference type="InterPro" id="IPR033979">
    <property type="entry name" value="MINDY_domain"/>
</dbReference>
<comment type="subcellular location">
    <subcellularLocation>
        <location evidence="1">Membrane</location>
        <topology evidence="1">Multi-pass membrane protein</topology>
    </subcellularLocation>
</comment>
<dbReference type="GO" id="GO:0016807">
    <property type="term" value="F:cysteine-type carboxypeptidase activity"/>
    <property type="evidence" value="ECO:0007669"/>
    <property type="project" value="TreeGrafter"/>
</dbReference>
<evidence type="ECO:0000256" key="2">
    <source>
        <dbReference type="ARBA" id="ARBA00022692"/>
    </source>
</evidence>
<feature type="region of interest" description="Disordered" evidence="5">
    <location>
        <begin position="1"/>
        <end position="254"/>
    </location>
</feature>
<sequence length="961" mass="105567">MKMAKDAPRGKKAGSPAAAAAAAAVAAAAGTPRSSPQASPPYDTGLAVGKPAPPRAASALPSPVESSRSLHPGRSLPNLSGHADENVWASRSDDDKVDKAADTVKPAKNRFNPFLRRKPVPKEKDAAPLDSSFAKLDLEDSDQASNPWQSDVDKPSASAPIKDALLDGSESDPWSGYEGRSGSAHQTPALGSPALMSLPSEEEPSWDDDSRTDQAKAAEPPASATAMTDELLQDQNVWEDYAPLESDKGKGKHLELPVDDWNLVDAESSSAAAPKQAEETSPTDAVEKKPQLPPRRKEDGKPRWVASRQPVDGKSETYQVKMIRWHDYAAEKNPRPSPILIQNRNGPCPLVALVNALTLTTPADMADTALVQTLRSREQVSLNLLLDAVLDELMSPRRTSSEDALPDVSDLYSFLQSLHTGMNVNPRFVPTAEMMTAYQRTSLTHLDPADRGDLIPGTFENTAEMGLYATFSIPLIHGWLPSRSGPAYEVLERRAASYEEAQNLLFREEELEQKLSNPESGLLEAEAQLLQDIMTVKGFLEGSATQLTPWGIEVISKAMRPGTFAILFRNDHFSTLYCHPQTGRLLSLVTDAGYGSHQDVVWESLADVNGERTEYLTGDFSNASAAQSSSGKAGRGADERTTAQRGRRGNKSSRQQRTDPTSPRPGHEQEDRDLALALQLQEEEEQRHRQEQARRRHESMLSEQYIEQQAQRPEPSSRTSSHRRTVPATAVVPGVNGTTLALLASDGMQPVRSLVPPPSRRAGQGVTRRADATEEAPPSYEQAAQDEEFVPPAGHPSHADSSVSAAGARARGSSRPAQLQLRARRRPVIHYIYRAILFPLLQPSMAPIHLAVWTMALTFQLLNASCLGAWLAQHGPTTPQEWASQSPLPQFILGLTLFYAGLAANFFHDEELREIRRRRLRRLRHDDNRGHESRKAQHHGYYEIPSAGLFRYLLYPHYFWL</sequence>
<feature type="compositionally biased region" description="Low complexity" evidence="5">
    <location>
        <begin position="217"/>
        <end position="226"/>
    </location>
</feature>
<evidence type="ECO:0000256" key="4">
    <source>
        <dbReference type="ARBA" id="ARBA00023136"/>
    </source>
</evidence>
<dbReference type="GO" id="GO:1990380">
    <property type="term" value="F:K48-linked deubiquitinase activity"/>
    <property type="evidence" value="ECO:0007669"/>
    <property type="project" value="InterPro"/>
</dbReference>
<dbReference type="GO" id="GO:0006629">
    <property type="term" value="P:lipid metabolic process"/>
    <property type="evidence" value="ECO:0007669"/>
    <property type="project" value="InterPro"/>
</dbReference>
<dbReference type="GO" id="GO:0071944">
    <property type="term" value="C:cell periphery"/>
    <property type="evidence" value="ECO:0007669"/>
    <property type="project" value="TreeGrafter"/>
</dbReference>
<keyword evidence="4" id="KW-0472">Membrane</keyword>
<feature type="domain" description="3-oxo-5-alpha-steroid 4-dehydrogenase C-terminal" evidence="6">
    <location>
        <begin position="848"/>
        <end position="959"/>
    </location>
</feature>
<feature type="compositionally biased region" description="Basic and acidic residues" evidence="5">
    <location>
        <begin position="245"/>
        <end position="254"/>
    </location>
</feature>
<dbReference type="PROSITE" id="PS50244">
    <property type="entry name" value="S5A_REDUCTASE"/>
    <property type="match status" value="1"/>
</dbReference>
<feature type="compositionally biased region" description="Polar residues" evidence="5">
    <location>
        <begin position="701"/>
        <end position="719"/>
    </location>
</feature>
<evidence type="ECO:0000313" key="9">
    <source>
        <dbReference type="Proteomes" id="UP000226431"/>
    </source>
</evidence>
<reference evidence="8 9" key="1">
    <citation type="submission" date="2017-06" db="EMBL/GenBank/DDBJ databases">
        <title>Ant-infecting Ophiocordyceps genomes reveal a high diversity of potential behavioral manipulation genes and a possible major role for enterotoxins.</title>
        <authorList>
            <person name="De Bekker C."/>
            <person name="Evans H.C."/>
            <person name="Brachmann A."/>
            <person name="Hughes D.P."/>
        </authorList>
    </citation>
    <scope>NUCLEOTIDE SEQUENCE [LARGE SCALE GENOMIC DNA]</scope>
    <source>
        <strain evidence="8 9">Map16</strain>
    </source>
</reference>
<feature type="region of interest" description="Disordered" evidence="5">
    <location>
        <begin position="267"/>
        <end position="312"/>
    </location>
</feature>
<accession>A0A2C5YPG6</accession>
<feature type="domain" description="MINDY deubiquitinase" evidence="7">
    <location>
        <begin position="316"/>
        <end position="620"/>
    </location>
</feature>
<dbReference type="PANTHER" id="PTHR18063:SF6">
    <property type="entry name" value="UBIQUITIN CARBOXYL-TERMINAL HYDROLASE"/>
    <property type="match status" value="1"/>
</dbReference>
<organism evidence="8 9">
    <name type="scientific">Ophiocordyceps camponoti-rufipedis</name>
    <dbReference type="NCBI Taxonomy" id="2004952"/>
    <lineage>
        <taxon>Eukaryota</taxon>
        <taxon>Fungi</taxon>
        <taxon>Dikarya</taxon>
        <taxon>Ascomycota</taxon>
        <taxon>Pezizomycotina</taxon>
        <taxon>Sordariomycetes</taxon>
        <taxon>Hypocreomycetidae</taxon>
        <taxon>Hypocreales</taxon>
        <taxon>Ophiocordycipitaceae</taxon>
        <taxon>Ophiocordyceps</taxon>
    </lineage>
</organism>
<evidence type="ECO:0000259" key="7">
    <source>
        <dbReference type="Pfam" id="PF04424"/>
    </source>
</evidence>
<dbReference type="STRING" id="2004952.A0A2C5YPG6"/>